<organism evidence="1 2">
    <name type="scientific">Inhella gelatinilytica</name>
    <dbReference type="NCBI Taxonomy" id="2795030"/>
    <lineage>
        <taxon>Bacteria</taxon>
        <taxon>Pseudomonadati</taxon>
        <taxon>Pseudomonadota</taxon>
        <taxon>Betaproteobacteria</taxon>
        <taxon>Burkholderiales</taxon>
        <taxon>Sphaerotilaceae</taxon>
        <taxon>Inhella</taxon>
    </lineage>
</organism>
<dbReference type="RefSeq" id="WP_198100280.1">
    <property type="nucleotide sequence ID" value="NZ_JAEDAL010000002.1"/>
</dbReference>
<dbReference type="EMBL" id="JAEDAL010000002">
    <property type="protein sequence ID" value="MBH9552690.1"/>
    <property type="molecule type" value="Genomic_DNA"/>
</dbReference>
<sequence>MDRILAAAALLAALPIAAEPTSEQGQVSVRVLDYADRQPGADRVSVRAPSFQLTTPIGGRWSLGASFIHDAISGASPQFHTRALTPLRDTRRAGDLSLSHAFENAALTLTGAASHEADYRSQGLSLSGTWSTEDRNRSLAWGIGRSWDDIQPAVVGLAGGKKQMIDLHLGITQVLTPRSLVQLSVGHNRAEGFLSDPYKLFDVRPEQRRATRVLVRRNDHLPDWESTSRLAYRFYRDSFGIQAHTLSWELEKSLGGGWSLTPALRLYSQTAARFYVEVDPAAAPFATQPPEDWRFSSLDQRLSAFGAVTAGLKVGWQINPDWGTDLKFEHYEQRGAWHVGGPGSLHLAPLTARSWQWGLTRTF</sequence>
<keyword evidence="2" id="KW-1185">Reference proteome</keyword>
<proteinExistence type="predicted"/>
<dbReference type="AlphaFoldDB" id="A0A931IX89"/>
<dbReference type="InterPro" id="IPR021953">
    <property type="entry name" value="DUF3570"/>
</dbReference>
<accession>A0A931IX89</accession>
<dbReference type="SUPFAM" id="SSF56935">
    <property type="entry name" value="Porins"/>
    <property type="match status" value="1"/>
</dbReference>
<dbReference type="Proteomes" id="UP000620139">
    <property type="component" value="Unassembled WGS sequence"/>
</dbReference>
<gene>
    <name evidence="1" type="ORF">I7X43_07470</name>
</gene>
<reference evidence="1" key="1">
    <citation type="submission" date="2020-12" db="EMBL/GenBank/DDBJ databases">
        <title>The genome sequence of Inhella sp. 4Y17.</title>
        <authorList>
            <person name="Liu Y."/>
        </authorList>
    </citation>
    <scope>NUCLEOTIDE SEQUENCE</scope>
    <source>
        <strain evidence="1">4Y10</strain>
    </source>
</reference>
<evidence type="ECO:0000313" key="1">
    <source>
        <dbReference type="EMBL" id="MBH9552690.1"/>
    </source>
</evidence>
<name>A0A931IX89_9BURK</name>
<protein>
    <submittedName>
        <fullName evidence="1">DUF3570 domain-containing protein</fullName>
    </submittedName>
</protein>
<dbReference type="Pfam" id="PF12094">
    <property type="entry name" value="DUF3570"/>
    <property type="match status" value="2"/>
</dbReference>
<evidence type="ECO:0000313" key="2">
    <source>
        <dbReference type="Proteomes" id="UP000620139"/>
    </source>
</evidence>
<comment type="caution">
    <text evidence="1">The sequence shown here is derived from an EMBL/GenBank/DDBJ whole genome shotgun (WGS) entry which is preliminary data.</text>
</comment>